<dbReference type="GO" id="GO:0000981">
    <property type="term" value="F:DNA-binding transcription factor activity, RNA polymerase II-specific"/>
    <property type="evidence" value="ECO:0007669"/>
    <property type="project" value="InterPro"/>
</dbReference>
<evidence type="ECO:0000256" key="5">
    <source>
        <dbReference type="SAM" id="MobiDB-lite"/>
    </source>
</evidence>
<dbReference type="SUPFAM" id="SSF57701">
    <property type="entry name" value="Zn2/Cys6 DNA-binding domain"/>
    <property type="match status" value="1"/>
</dbReference>
<dbReference type="PANTHER" id="PTHR47256:SF1">
    <property type="entry name" value="ZN(II)2CYS6 TRANSCRIPTION FACTOR (EUROFUNG)"/>
    <property type="match status" value="1"/>
</dbReference>
<proteinExistence type="predicted"/>
<protein>
    <recommendedName>
        <fullName evidence="6">Zn(2)-C6 fungal-type domain-containing protein</fullName>
    </recommendedName>
</protein>
<dbReference type="PROSITE" id="PS00463">
    <property type="entry name" value="ZN2_CY6_FUNGAL_1"/>
    <property type="match status" value="1"/>
</dbReference>
<dbReference type="EMBL" id="MU404360">
    <property type="protein sequence ID" value="KAI1609662.1"/>
    <property type="molecule type" value="Genomic_DNA"/>
</dbReference>
<keyword evidence="3" id="KW-0804">Transcription</keyword>
<evidence type="ECO:0000256" key="2">
    <source>
        <dbReference type="ARBA" id="ARBA00023125"/>
    </source>
</evidence>
<dbReference type="GO" id="GO:0003677">
    <property type="term" value="F:DNA binding"/>
    <property type="evidence" value="ECO:0007669"/>
    <property type="project" value="UniProtKB-KW"/>
</dbReference>
<feature type="region of interest" description="Disordered" evidence="5">
    <location>
        <begin position="1"/>
        <end position="23"/>
    </location>
</feature>
<dbReference type="AlphaFoldDB" id="A0AAN6DR39"/>
<dbReference type="PROSITE" id="PS50048">
    <property type="entry name" value="ZN2_CY6_FUNGAL_2"/>
    <property type="match status" value="1"/>
</dbReference>
<keyword evidence="8" id="KW-1185">Reference proteome</keyword>
<dbReference type="InterPro" id="IPR001138">
    <property type="entry name" value="Zn2Cys6_DnaBD"/>
</dbReference>
<feature type="domain" description="Zn(2)-C6 fungal-type" evidence="6">
    <location>
        <begin position="29"/>
        <end position="59"/>
    </location>
</feature>
<dbReference type="InterPro" id="IPR036864">
    <property type="entry name" value="Zn2-C6_fun-type_DNA-bd_sf"/>
</dbReference>
<dbReference type="SMART" id="SM00066">
    <property type="entry name" value="GAL4"/>
    <property type="match status" value="1"/>
</dbReference>
<accession>A0AAN6DR39</accession>
<evidence type="ECO:0000259" key="6">
    <source>
        <dbReference type="PROSITE" id="PS50048"/>
    </source>
</evidence>
<dbReference type="PANTHER" id="PTHR47256">
    <property type="entry name" value="ZN(II)2CYS6 TRANSCRIPTION FACTOR (EUROFUNG)-RELATED"/>
    <property type="match status" value="1"/>
</dbReference>
<organism evidence="7 8">
    <name type="scientific">Exophiala viscosa</name>
    <dbReference type="NCBI Taxonomy" id="2486360"/>
    <lineage>
        <taxon>Eukaryota</taxon>
        <taxon>Fungi</taxon>
        <taxon>Dikarya</taxon>
        <taxon>Ascomycota</taxon>
        <taxon>Pezizomycotina</taxon>
        <taxon>Eurotiomycetes</taxon>
        <taxon>Chaetothyriomycetidae</taxon>
        <taxon>Chaetothyriales</taxon>
        <taxon>Herpotrichiellaceae</taxon>
        <taxon>Exophiala</taxon>
    </lineage>
</organism>
<dbReference type="GO" id="GO:0008270">
    <property type="term" value="F:zinc ion binding"/>
    <property type="evidence" value="ECO:0007669"/>
    <property type="project" value="InterPro"/>
</dbReference>
<name>A0AAN6DR39_9EURO</name>
<dbReference type="Gene3D" id="4.10.240.10">
    <property type="entry name" value="Zn(2)-C6 fungal-type DNA-binding domain"/>
    <property type="match status" value="1"/>
</dbReference>
<evidence type="ECO:0000313" key="8">
    <source>
        <dbReference type="Proteomes" id="UP001203852"/>
    </source>
</evidence>
<evidence type="ECO:0000256" key="1">
    <source>
        <dbReference type="ARBA" id="ARBA00023015"/>
    </source>
</evidence>
<keyword evidence="4" id="KW-0539">Nucleus</keyword>
<evidence type="ECO:0000313" key="7">
    <source>
        <dbReference type="EMBL" id="KAI1609662.1"/>
    </source>
</evidence>
<sequence length="248" mass="27825">MSVLQMERNKERASPRGSRPPAFSRTAQACLSCKEKRIKCTGQPGPCQACSKSRRYCHFDFKLDARRKIYEPSTTHRQQQFLLKGLLLSIKLNDSDMVQRLVEAIRNDDSPPNVAKTLQNNIQALHERGELAKKDISETDMITLVLKCLSCPRPRTRTDSTASTAQYDFLGEPSSSHSEWSSASPATHEDFFFDEAFPLQLQSSNCDMAQYSTDSAHSSTDIDSIFTSSTFEVGETISWNMSSHPATD</sequence>
<gene>
    <name evidence="7" type="ORF">EDD36DRAFT_78247</name>
</gene>
<evidence type="ECO:0000256" key="4">
    <source>
        <dbReference type="ARBA" id="ARBA00023242"/>
    </source>
</evidence>
<evidence type="ECO:0000256" key="3">
    <source>
        <dbReference type="ARBA" id="ARBA00023163"/>
    </source>
</evidence>
<dbReference type="InterPro" id="IPR053187">
    <property type="entry name" value="Notoamide_regulator"/>
</dbReference>
<keyword evidence="1" id="KW-0805">Transcription regulation</keyword>
<dbReference type="Proteomes" id="UP001203852">
    <property type="component" value="Unassembled WGS sequence"/>
</dbReference>
<keyword evidence="2" id="KW-0238">DNA-binding</keyword>
<comment type="caution">
    <text evidence="7">The sequence shown here is derived from an EMBL/GenBank/DDBJ whole genome shotgun (WGS) entry which is preliminary data.</text>
</comment>
<reference evidence="7" key="1">
    <citation type="journal article" date="2022" name="bioRxiv">
        <title>Deciphering the potential niche of two novel black yeast fungi from a biological soil crust based on their genomes, phenotypes, and melanin regulation.</title>
        <authorList>
            <consortium name="DOE Joint Genome Institute"/>
            <person name="Carr E.C."/>
            <person name="Barton Q."/>
            <person name="Grambo S."/>
            <person name="Sullivan M."/>
            <person name="Renfro C.M."/>
            <person name="Kuo A."/>
            <person name="Pangilinan J."/>
            <person name="Lipzen A."/>
            <person name="Keymanesh K."/>
            <person name="Savage E."/>
            <person name="Barry K."/>
            <person name="Grigoriev I.V."/>
            <person name="Riekhof W.R."/>
            <person name="Harris S.S."/>
        </authorList>
    </citation>
    <scope>NUCLEOTIDE SEQUENCE</scope>
    <source>
        <strain evidence="7">JF 03-4F</strain>
    </source>
</reference>
<dbReference type="CDD" id="cd00067">
    <property type="entry name" value="GAL4"/>
    <property type="match status" value="1"/>
</dbReference>